<protein>
    <submittedName>
        <fullName evidence="1">Uncharacterized protein</fullName>
    </submittedName>
</protein>
<gene>
    <name evidence="1" type="ORF">LCGC14_2083940</name>
</gene>
<dbReference type="EMBL" id="LAZR01025244">
    <property type="protein sequence ID" value="KKL72533.1"/>
    <property type="molecule type" value="Genomic_DNA"/>
</dbReference>
<comment type="caution">
    <text evidence="1">The sequence shown here is derived from an EMBL/GenBank/DDBJ whole genome shotgun (WGS) entry which is preliminary data.</text>
</comment>
<sequence length="79" mass="8979">MKMNYKKLAIVISILLLLLTASGMADERSQQMERQTSPEMYLEDTEVVGGRVRSYWMDKGLVCHVLYNAHDEPISIGCT</sequence>
<reference evidence="1" key="1">
    <citation type="journal article" date="2015" name="Nature">
        <title>Complex archaea that bridge the gap between prokaryotes and eukaryotes.</title>
        <authorList>
            <person name="Spang A."/>
            <person name="Saw J.H."/>
            <person name="Jorgensen S.L."/>
            <person name="Zaremba-Niedzwiedzka K."/>
            <person name="Martijn J."/>
            <person name="Lind A.E."/>
            <person name="van Eijk R."/>
            <person name="Schleper C."/>
            <person name="Guy L."/>
            <person name="Ettema T.J."/>
        </authorList>
    </citation>
    <scope>NUCLEOTIDE SEQUENCE</scope>
</reference>
<proteinExistence type="predicted"/>
<evidence type="ECO:0000313" key="1">
    <source>
        <dbReference type="EMBL" id="KKL72533.1"/>
    </source>
</evidence>
<name>A0A0F9EEL7_9ZZZZ</name>
<accession>A0A0F9EEL7</accession>
<organism evidence="1">
    <name type="scientific">marine sediment metagenome</name>
    <dbReference type="NCBI Taxonomy" id="412755"/>
    <lineage>
        <taxon>unclassified sequences</taxon>
        <taxon>metagenomes</taxon>
        <taxon>ecological metagenomes</taxon>
    </lineage>
</organism>
<dbReference type="AlphaFoldDB" id="A0A0F9EEL7"/>